<feature type="region of interest" description="Disordered" evidence="1">
    <location>
        <begin position="14"/>
        <end position="161"/>
    </location>
</feature>
<protein>
    <submittedName>
        <fullName evidence="2">Uncharacterized protein</fullName>
    </submittedName>
</protein>
<feature type="compositionally biased region" description="Acidic residues" evidence="1">
    <location>
        <begin position="35"/>
        <end position="66"/>
    </location>
</feature>
<keyword evidence="3" id="KW-1185">Reference proteome</keyword>
<dbReference type="AlphaFoldDB" id="A0A6A1UQ35"/>
<comment type="caution">
    <text evidence="2">The sequence shown here is derived from an EMBL/GenBank/DDBJ whole genome shotgun (WGS) entry which is preliminary data.</text>
</comment>
<name>A0A6A1UQ35_9ROSI</name>
<evidence type="ECO:0000256" key="1">
    <source>
        <dbReference type="SAM" id="MobiDB-lite"/>
    </source>
</evidence>
<evidence type="ECO:0000313" key="2">
    <source>
        <dbReference type="EMBL" id="KAB1202381.1"/>
    </source>
</evidence>
<gene>
    <name evidence="2" type="ORF">CJ030_MR8G020178</name>
</gene>
<accession>A0A6A1UQ35</accession>
<proteinExistence type="predicted"/>
<dbReference type="Proteomes" id="UP000516437">
    <property type="component" value="Chromosome 8"/>
</dbReference>
<sequence length="161" mass="17386">MVLHFYDIVDGEGAAGVGANDNMFNEEMTGGVPFDIEEEDESGSESEGLIEENLSDIELTDGEEPELWPGADGDNIDELTRANSMSWFGSGPDKGNENNKEAGRKRKKNGGEDGAETSKDGARRNAQVQDNRPDQHMSQPVRGVQNQGEGSGSRPVTRSTQ</sequence>
<dbReference type="EMBL" id="RXIC02000026">
    <property type="protein sequence ID" value="KAB1202381.1"/>
    <property type="molecule type" value="Genomic_DNA"/>
</dbReference>
<organism evidence="2 3">
    <name type="scientific">Morella rubra</name>
    <name type="common">Chinese bayberry</name>
    <dbReference type="NCBI Taxonomy" id="262757"/>
    <lineage>
        <taxon>Eukaryota</taxon>
        <taxon>Viridiplantae</taxon>
        <taxon>Streptophyta</taxon>
        <taxon>Embryophyta</taxon>
        <taxon>Tracheophyta</taxon>
        <taxon>Spermatophyta</taxon>
        <taxon>Magnoliopsida</taxon>
        <taxon>eudicotyledons</taxon>
        <taxon>Gunneridae</taxon>
        <taxon>Pentapetalae</taxon>
        <taxon>rosids</taxon>
        <taxon>fabids</taxon>
        <taxon>Fagales</taxon>
        <taxon>Myricaceae</taxon>
        <taxon>Morella</taxon>
    </lineage>
</organism>
<feature type="compositionally biased region" description="Polar residues" evidence="1">
    <location>
        <begin position="144"/>
        <end position="161"/>
    </location>
</feature>
<evidence type="ECO:0000313" key="3">
    <source>
        <dbReference type="Proteomes" id="UP000516437"/>
    </source>
</evidence>
<reference evidence="2 3" key="1">
    <citation type="journal article" date="2019" name="Plant Biotechnol. J.">
        <title>The red bayberry genome and genetic basis of sex determination.</title>
        <authorList>
            <person name="Jia H.M."/>
            <person name="Jia H.J."/>
            <person name="Cai Q.L."/>
            <person name="Wang Y."/>
            <person name="Zhao H.B."/>
            <person name="Yang W.F."/>
            <person name="Wang G.Y."/>
            <person name="Li Y.H."/>
            <person name="Zhan D.L."/>
            <person name="Shen Y.T."/>
            <person name="Niu Q.F."/>
            <person name="Chang L."/>
            <person name="Qiu J."/>
            <person name="Zhao L."/>
            <person name="Xie H.B."/>
            <person name="Fu W.Y."/>
            <person name="Jin J."/>
            <person name="Li X.W."/>
            <person name="Jiao Y."/>
            <person name="Zhou C.C."/>
            <person name="Tu T."/>
            <person name="Chai C.Y."/>
            <person name="Gao J.L."/>
            <person name="Fan L.J."/>
            <person name="van de Weg E."/>
            <person name="Wang J.Y."/>
            <person name="Gao Z.S."/>
        </authorList>
    </citation>
    <scope>NUCLEOTIDE SEQUENCE [LARGE SCALE GENOMIC DNA]</scope>
    <source>
        <tissue evidence="2">Leaves</tissue>
    </source>
</reference>